<organism evidence="3 4">
    <name type="scientific">Actinomadura decatromicini</name>
    <dbReference type="NCBI Taxonomy" id="2604572"/>
    <lineage>
        <taxon>Bacteria</taxon>
        <taxon>Bacillati</taxon>
        <taxon>Actinomycetota</taxon>
        <taxon>Actinomycetes</taxon>
        <taxon>Streptosporangiales</taxon>
        <taxon>Thermomonosporaceae</taxon>
        <taxon>Actinomadura</taxon>
    </lineage>
</organism>
<comment type="caution">
    <text evidence="3">The sequence shown here is derived from an EMBL/GenBank/DDBJ whole genome shotgun (WGS) entry which is preliminary data.</text>
</comment>
<feature type="domain" description="pPIWI-RE three-gene island" evidence="2">
    <location>
        <begin position="24"/>
        <end position="181"/>
    </location>
</feature>
<evidence type="ECO:0000256" key="1">
    <source>
        <dbReference type="SAM" id="MobiDB-lite"/>
    </source>
</evidence>
<protein>
    <recommendedName>
        <fullName evidence="2">pPIWI-RE three-gene island domain-containing protein</fullName>
    </recommendedName>
</protein>
<keyword evidence="4" id="KW-1185">Reference proteome</keyword>
<evidence type="ECO:0000313" key="3">
    <source>
        <dbReference type="EMBL" id="TYK51087.1"/>
    </source>
</evidence>
<sequence length="1172" mass="131517">MRDRDGWHHPVSRELNRVWASDDARPPLLCRVELALYLMEIVAPEEPAKSAYALWSGYRLVHTREPLTERQEIAIRCARHLLWTTRQRRTWLEQLDVYRRLPDRLRAYDVPLEGPAKRLRPTVAVDRFTVYAATLSAEPSYQRKRLPLAEPGAASFFERRRRTGVLLPEYPRPDPAAGHDLAAGRRGDGSPRTVTRGELLATARWMDQREQEEEAERPGGWEARMDSVRFAVRDADGRRFVETGAFVFDGLTHLAGMVGAGKSTFMKVTAVWAARLPEPLRTTLVVGDVAEQLRLAELFRILGIPAAPIFGSSTRENHAQRLHRRLAAQGGRTLLDHHDEPGFDLLSTVCVIDALRGTEAFQPLRYADAPCTSLYQSRDGDALGQRRGCPLWSACPRHGAARDLVDALVWIANPASLVLSEVPRHLNEERLRHAELACSMSDLVFVDEADAVQMNLDQVFAPSATLVLPGPDSWLDQLQAHKIEELSRQGRLPLADREVEQWNAALSVVGGATDRLYKILISDEELRGWVDIDYFSPWTLQDKLLNDWLRDRAEPDDEGPPDERDLFAAYEDEEDEDDEAGQDGLALLDTLRRALTAIFETFRDDPLGGGEEPRDPRVVALVDLTADLLHTLSAGRTRARTRALLADLLDGTPAPVGDERWMESNCRRLEFMALLSVLSQRLNRLTFLWPQVEAALNLDATGNDLARRPPQDYAPIVPEAPMGNVLGYQYLPDDRERDADGRQSGTLRFFRHAGVGRELLLTLDRLGAAVAGGRKGPHVVLMSGTSWAGKSTRAHVTAPVQAVLMPPDEAMEAVRRTRFATRFFYHDDGERRRPMTLSGIAPNDRPAAARAMARRLGRRGRDGSESPLEQELRMVEDPMRRRAILLVGSYREAVSVAETLRESERWYDRVRVLAADDADLGLVRRVAGDGTPLTALRRGDLATFAEDPYAEVLVAPLMAVERGHNILNAERNAAFGVAMFLARPHPRPDDLTLAVHAINDWVVRFTRDLPRDDDRDGPATFTELVTKAADLDAAFQDFRNEARREWRRLLSRRYVYSRLSPWEKRSFAWDQLVTIWQVIGRLVRGGVPARVVFVDARFAMGAARALTPGEETTRVPEVTAPDGLLAGLHEVLAPYFSADTDPALFDDPADPALVELLYRPLYEALSTLTHRT</sequence>
<dbReference type="AlphaFoldDB" id="A0A5D3FQJ7"/>
<evidence type="ECO:0000259" key="2">
    <source>
        <dbReference type="Pfam" id="PF18155"/>
    </source>
</evidence>
<evidence type="ECO:0000313" key="4">
    <source>
        <dbReference type="Proteomes" id="UP000323505"/>
    </source>
</evidence>
<reference evidence="3 4" key="1">
    <citation type="submission" date="2019-08" db="EMBL/GenBank/DDBJ databases">
        <title>Actinomadura sp. nov. CYP1-5 isolated from mountain soil.</title>
        <authorList>
            <person name="Songsumanus A."/>
            <person name="Kuncharoen N."/>
            <person name="Kudo T."/>
            <person name="Yuki M."/>
            <person name="Igarashi Y."/>
            <person name="Tanasupawat S."/>
        </authorList>
    </citation>
    <scope>NUCLEOTIDE SEQUENCE [LARGE SCALE GENOMIC DNA]</scope>
    <source>
        <strain evidence="3 4">CYP1-5</strain>
    </source>
</reference>
<dbReference type="RefSeq" id="WP_148758921.1">
    <property type="nucleotide sequence ID" value="NZ_VSRQ01000002.1"/>
</dbReference>
<dbReference type="EMBL" id="VSRQ01000002">
    <property type="protein sequence ID" value="TYK51087.1"/>
    <property type="molecule type" value="Genomic_DNA"/>
</dbReference>
<accession>A0A5D3FQJ7</accession>
<dbReference type="Proteomes" id="UP000323505">
    <property type="component" value="Unassembled WGS sequence"/>
</dbReference>
<feature type="region of interest" description="Disordered" evidence="1">
    <location>
        <begin position="167"/>
        <end position="193"/>
    </location>
</feature>
<proteinExistence type="predicted"/>
<dbReference type="Pfam" id="PF18155">
    <property type="entry name" value="pPIWI_RE_Z"/>
    <property type="match status" value="1"/>
</dbReference>
<gene>
    <name evidence="3" type="ORF">FXF68_11600</name>
</gene>
<name>A0A5D3FQJ7_9ACTN</name>
<dbReference type="InterPro" id="IPR055254">
    <property type="entry name" value="pPIWI_RE_Z"/>
</dbReference>